<sequence>MQRTSLVNLSQSERFFGRLAENTRMSGAEAKEYEEASRKVRRRLGILSLAREANGTMPKLTPLEDFKICAGRFNGKERRYLKSDLQKINKDFLAPTDKVCALKRNCLLSFKCSLQ</sequence>
<keyword evidence="1" id="KW-1185">Reference proteome</keyword>
<name>A0A915EID5_9BILA</name>
<reference evidence="2" key="1">
    <citation type="submission" date="2022-11" db="UniProtKB">
        <authorList>
            <consortium name="WormBaseParasite"/>
        </authorList>
    </citation>
    <scope>IDENTIFICATION</scope>
</reference>
<evidence type="ECO:0000313" key="2">
    <source>
        <dbReference type="WBParaSite" id="jg5683"/>
    </source>
</evidence>
<dbReference type="WBParaSite" id="jg5683">
    <property type="protein sequence ID" value="jg5683"/>
    <property type="gene ID" value="jg5683"/>
</dbReference>
<dbReference type="Proteomes" id="UP000887574">
    <property type="component" value="Unplaced"/>
</dbReference>
<proteinExistence type="predicted"/>
<dbReference type="AlphaFoldDB" id="A0A915EID5"/>
<evidence type="ECO:0000313" key="1">
    <source>
        <dbReference type="Proteomes" id="UP000887574"/>
    </source>
</evidence>
<protein>
    <submittedName>
        <fullName evidence="2">Uncharacterized protein</fullName>
    </submittedName>
</protein>
<accession>A0A915EID5</accession>
<organism evidence="1 2">
    <name type="scientific">Ditylenchus dipsaci</name>
    <dbReference type="NCBI Taxonomy" id="166011"/>
    <lineage>
        <taxon>Eukaryota</taxon>
        <taxon>Metazoa</taxon>
        <taxon>Ecdysozoa</taxon>
        <taxon>Nematoda</taxon>
        <taxon>Chromadorea</taxon>
        <taxon>Rhabditida</taxon>
        <taxon>Tylenchina</taxon>
        <taxon>Tylenchomorpha</taxon>
        <taxon>Sphaerularioidea</taxon>
        <taxon>Anguinidae</taxon>
        <taxon>Anguininae</taxon>
        <taxon>Ditylenchus</taxon>
    </lineage>
</organism>